<reference evidence="2 3" key="1">
    <citation type="submission" date="2006-02" db="EMBL/GenBank/DDBJ databases">
        <authorList>
            <person name="Amann R."/>
            <person name="Ferriera S."/>
            <person name="Johnson J."/>
            <person name="Kravitz S."/>
            <person name="Halpern A."/>
            <person name="Remington K."/>
            <person name="Beeson K."/>
            <person name="Tran B."/>
            <person name="Rogers Y.-H."/>
            <person name="Friedman R."/>
            <person name="Venter J.C."/>
        </authorList>
    </citation>
    <scope>NUCLEOTIDE SEQUENCE [LARGE SCALE GENOMIC DNA]</scope>
    <source>
        <strain evidence="2 3">DSM 3645</strain>
    </source>
</reference>
<dbReference type="EMBL" id="AANZ01000009">
    <property type="protein sequence ID" value="EAQ80309.1"/>
    <property type="molecule type" value="Genomic_DNA"/>
</dbReference>
<protein>
    <submittedName>
        <fullName evidence="2">Uncharacterized protein</fullName>
    </submittedName>
</protein>
<evidence type="ECO:0000256" key="1">
    <source>
        <dbReference type="SAM" id="Phobius"/>
    </source>
</evidence>
<keyword evidence="1" id="KW-1133">Transmembrane helix</keyword>
<feature type="transmembrane region" description="Helical" evidence="1">
    <location>
        <begin position="40"/>
        <end position="60"/>
    </location>
</feature>
<gene>
    <name evidence="2" type="ORF">DSM3645_10707</name>
</gene>
<dbReference type="Proteomes" id="UP000004358">
    <property type="component" value="Unassembled WGS sequence"/>
</dbReference>
<evidence type="ECO:0000313" key="3">
    <source>
        <dbReference type="Proteomes" id="UP000004358"/>
    </source>
</evidence>
<dbReference type="HOGENOM" id="CLU_1988315_0_0_0"/>
<keyword evidence="1" id="KW-0472">Membrane</keyword>
<feature type="transmembrane region" description="Helical" evidence="1">
    <location>
        <begin position="98"/>
        <end position="120"/>
    </location>
</feature>
<organism evidence="2 3">
    <name type="scientific">Blastopirellula marina DSM 3645</name>
    <dbReference type="NCBI Taxonomy" id="314230"/>
    <lineage>
        <taxon>Bacteria</taxon>
        <taxon>Pseudomonadati</taxon>
        <taxon>Planctomycetota</taxon>
        <taxon>Planctomycetia</taxon>
        <taxon>Pirellulales</taxon>
        <taxon>Pirellulaceae</taxon>
        <taxon>Blastopirellula</taxon>
    </lineage>
</organism>
<accession>A3ZSN7</accession>
<feature type="transmembrane region" description="Helical" evidence="1">
    <location>
        <begin position="66"/>
        <end position="86"/>
    </location>
</feature>
<comment type="caution">
    <text evidence="2">The sequence shown here is derived from an EMBL/GenBank/DDBJ whole genome shotgun (WGS) entry which is preliminary data.</text>
</comment>
<proteinExistence type="predicted"/>
<dbReference type="AlphaFoldDB" id="A3ZSN7"/>
<evidence type="ECO:0000313" key="2">
    <source>
        <dbReference type="EMBL" id="EAQ80309.1"/>
    </source>
</evidence>
<dbReference type="RefSeq" id="WP_002655738.1">
    <property type="nucleotide sequence ID" value="NZ_CH672377.1"/>
</dbReference>
<dbReference type="OrthoDB" id="289883at2"/>
<feature type="transmembrane region" description="Helical" evidence="1">
    <location>
        <begin position="12"/>
        <end position="33"/>
    </location>
</feature>
<dbReference type="STRING" id="314230.DSM3645_10707"/>
<name>A3ZSN7_9BACT</name>
<sequence>MSGDNETPNEMIGGWIAAITIILPSMIVSGFMPEWNALPYFVWLAIAGAGGAVGAAIYTLRWIHGGIGGAVMGVGAVVGVHAYVILRSMLIDSGNFFSLELLIGAGLGALPGLVYLSFVASASDD</sequence>
<keyword evidence="1" id="KW-0812">Transmembrane</keyword>